<dbReference type="InterPro" id="IPR036806">
    <property type="entry name" value="YozE_SAM-like_sf"/>
</dbReference>
<feature type="domain" description="YozE SAM-like" evidence="1">
    <location>
        <begin position="2"/>
        <end position="65"/>
    </location>
</feature>
<dbReference type="Gene3D" id="1.10.150.260">
    <property type="entry name" value="YozE SAM-like"/>
    <property type="match status" value="1"/>
</dbReference>
<dbReference type="SUPFAM" id="SSF140652">
    <property type="entry name" value="YozE-like"/>
    <property type="match status" value="1"/>
</dbReference>
<comment type="caution">
    <text evidence="2">The sequence shown here is derived from an EMBL/GenBank/DDBJ whole genome shotgun (WGS) entry which is preliminary data.</text>
</comment>
<dbReference type="InterPro" id="IPR023089">
    <property type="entry name" value="YozE_SAM-like"/>
</dbReference>
<dbReference type="RefSeq" id="WP_262856790.1">
    <property type="nucleotide sequence ID" value="NZ_JAOPKZ010000020.1"/>
</dbReference>
<evidence type="ECO:0000259" key="1">
    <source>
        <dbReference type="Pfam" id="PF06855"/>
    </source>
</evidence>
<organism evidence="2 3">
    <name type="scientific">Staphylococcus marylandisciuri</name>
    <dbReference type="NCBI Taxonomy" id="2981529"/>
    <lineage>
        <taxon>Bacteria</taxon>
        <taxon>Bacillati</taxon>
        <taxon>Bacillota</taxon>
        <taxon>Bacilli</taxon>
        <taxon>Bacillales</taxon>
        <taxon>Staphylococcaceae</taxon>
        <taxon>Staphylococcus</taxon>
    </lineage>
</organism>
<sequence>MTFYEFICKFLEDDTPLGQLAKIILIDKDFPIYETSERNLHTYFYDKYADHSLLECANRAISIYHINYA</sequence>
<name>A0ABT2QSV6_9STAP</name>
<dbReference type="Proteomes" id="UP001209553">
    <property type="component" value="Unassembled WGS sequence"/>
</dbReference>
<proteinExistence type="predicted"/>
<reference evidence="2 3" key="1">
    <citation type="journal article" date="2023" name="Int. J. Syst. Evol. Microbiol.">
        <title>Streptococcus sciuri sp. nov., Staphylococcus marylandisciuri sp. nov. and Staphylococcus americanisciuri sp. nov., isolated from faeces of eastern grey squirrel (Sciurus carolinensis).</title>
        <authorList>
            <person name="Volokhov D.V."/>
            <person name="Zagorodnyaya T.A."/>
            <person name="Furtak V.A."/>
            <person name="Nattanmai G."/>
            <person name="Randall L."/>
            <person name="Jose S."/>
            <person name="Gao Y."/>
            <person name="Eisenberg T."/>
            <person name="Delmonte P."/>
            <person name="Blom J."/>
            <person name="Mitchell K.K."/>
        </authorList>
    </citation>
    <scope>NUCLEOTIDE SEQUENCE [LARGE SCALE GENOMIC DNA]</scope>
    <source>
        <strain evidence="2 3">SQ8-PEA</strain>
    </source>
</reference>
<evidence type="ECO:0000313" key="3">
    <source>
        <dbReference type="Proteomes" id="UP001209553"/>
    </source>
</evidence>
<protein>
    <submittedName>
        <fullName evidence="2">Sterile alpha motif-like domain-containing protein</fullName>
    </submittedName>
</protein>
<accession>A0ABT2QSV6</accession>
<dbReference type="EMBL" id="JAOPKZ010000020">
    <property type="protein sequence ID" value="MCU5747076.1"/>
    <property type="molecule type" value="Genomic_DNA"/>
</dbReference>
<gene>
    <name evidence="2" type="ORF">N9R04_10420</name>
</gene>
<dbReference type="Pfam" id="PF06855">
    <property type="entry name" value="YozE_SAM_like"/>
    <property type="match status" value="1"/>
</dbReference>
<evidence type="ECO:0000313" key="2">
    <source>
        <dbReference type="EMBL" id="MCU5747076.1"/>
    </source>
</evidence>
<keyword evidence="3" id="KW-1185">Reference proteome</keyword>